<comment type="caution">
    <text evidence="9">The sequence shown here is derived from an EMBL/GenBank/DDBJ whole genome shotgun (WGS) entry which is preliminary data.</text>
</comment>
<evidence type="ECO:0000256" key="6">
    <source>
        <dbReference type="ARBA" id="ARBA00023235"/>
    </source>
</evidence>
<dbReference type="InterPro" id="IPR035911">
    <property type="entry name" value="MurE/MurF_N"/>
</dbReference>
<proteinExistence type="inferred from homology"/>
<comment type="cofactor">
    <cofactor evidence="1 7">
        <name>pyridoxal 5'-phosphate</name>
        <dbReference type="ChEBI" id="CHEBI:597326"/>
    </cofactor>
</comment>
<feature type="modified residue" description="N6-(pyridoxal phosphate)lysine" evidence="7">
    <location>
        <position position="494"/>
    </location>
</feature>
<dbReference type="EC" id="5.1.1.1" evidence="7"/>
<comment type="pathway">
    <text evidence="7">Amino-acid biosynthesis; D-alanine biosynthesis; D-alanine from L-alanine: step 1/1.</text>
</comment>
<feature type="active site" description="Proton acceptor; specific for D-alanine" evidence="7">
    <location>
        <position position="494"/>
    </location>
</feature>
<dbReference type="Pfam" id="PF00842">
    <property type="entry name" value="Ala_racemase_C"/>
    <property type="match status" value="1"/>
</dbReference>
<dbReference type="Pfam" id="PF01168">
    <property type="entry name" value="Ala_racemase_N"/>
    <property type="match status" value="1"/>
</dbReference>
<accession>A0ABS3M4Q6</accession>
<feature type="active site" description="Proton acceptor; specific for L-alanine" evidence="7">
    <location>
        <position position="719"/>
    </location>
</feature>
<feature type="binding site" evidence="7">
    <location>
        <position position="768"/>
    </location>
    <ligand>
        <name>substrate</name>
    </ligand>
</feature>
<keyword evidence="4" id="KW-0067">ATP-binding</keyword>
<dbReference type="Gene3D" id="3.40.1190.10">
    <property type="entry name" value="Mur-like, catalytic domain"/>
    <property type="match status" value="1"/>
</dbReference>
<evidence type="ECO:0000313" key="10">
    <source>
        <dbReference type="Proteomes" id="UP000664265"/>
    </source>
</evidence>
<evidence type="ECO:0000256" key="3">
    <source>
        <dbReference type="ARBA" id="ARBA00022741"/>
    </source>
</evidence>
<dbReference type="InterPro" id="IPR009006">
    <property type="entry name" value="Ala_racemase/Decarboxylase_C"/>
</dbReference>
<protein>
    <recommendedName>
        <fullName evidence="7">Alanine racemase</fullName>
        <ecNumber evidence="7">5.1.1.1</ecNumber>
    </recommendedName>
</protein>
<dbReference type="SMART" id="SM01005">
    <property type="entry name" value="Ala_racemase_C"/>
    <property type="match status" value="1"/>
</dbReference>
<name>A0ABS3M4Q6_9BACT</name>
<dbReference type="SUPFAM" id="SSF51419">
    <property type="entry name" value="PLP-binding barrel"/>
    <property type="match status" value="1"/>
</dbReference>
<keyword evidence="3" id="KW-0547">Nucleotide-binding</keyword>
<dbReference type="SUPFAM" id="SSF53244">
    <property type="entry name" value="MurD-like peptide ligases, peptide-binding domain"/>
    <property type="match status" value="1"/>
</dbReference>
<dbReference type="SUPFAM" id="SSF63418">
    <property type="entry name" value="MurE/MurF N-terminal domain"/>
    <property type="match status" value="1"/>
</dbReference>
<evidence type="ECO:0000259" key="8">
    <source>
        <dbReference type="SMART" id="SM01005"/>
    </source>
</evidence>
<sequence>MTYTIEKITTLVGARRFGHRDANIAFLLTDSRSLCFPEETLFFALTSERNDGHNYIADLYRRGVRNFVVEQVPLSYEVNYPEANFLRVADTLKALQRLAERHRDEYDIPIVGITGSNGKTVVKEWLYQLISPDKIVIRSPRSYNSQIGVPLSVWLLKEDTQVGIFEAGISRPGEMPALQTIIQPTIGVLTNVGSAHQENFASKEAKCKEKLRLFYESDVIVYCMDDDTIRRCVSESTLKGELLAWSSKDDKAPMYVHIHIEGLRTVVDYTFKNHLRGQYTIPFIDSASIENSVVAATVALQLDVTPDVLAERMARLEPVAMRLEVKEGQHGCTLINDSYNSDIKSLDIALDFMNRRPDHKGRRRTLILSDIYQSGQSGESLYGEVSKLAIERGVEKFIGIGADLFSHADLIKISEKFFFKTVESFLQSEVFRSLRDEVILIKGARQFGFDRITENLVRKVHETVLEVNLNAVVDNLNYYRDMMKPGTKLVCMIKADAYGAGSVEIAKTLQDHQVDYLAVAVADEGVTLRKNGITGNIMIMNPEMSAFKTMFDYDLEPEVYSFRLLEALVKAAEKEGVTDYPVHIKLDTGMHRLGFDPKHDMEELIRRLKRQNAIIPRSVFSHFVGSDDDGFDAFSTRQFELFDQGSRQLQQAFSHNILRHIDNSAGIEHFPERQLDMCRLGLGLYGINPRNNQTIHTISALKTTILQLRHVPAGDSIGYSRRTVLDKDSLIAAIPIGYADGLNRRLGNRKGYCLVNGKQAQYVGNICMDVCMIDVTGIDCKEGDMVEIFGPELPVTVLSDLLETIPYEVMTGISNRVRRVYYQD</sequence>
<evidence type="ECO:0000256" key="1">
    <source>
        <dbReference type="ARBA" id="ARBA00001933"/>
    </source>
</evidence>
<dbReference type="Gene3D" id="3.40.1390.10">
    <property type="entry name" value="MurE/MurF, N-terminal domain"/>
    <property type="match status" value="1"/>
</dbReference>
<evidence type="ECO:0000256" key="5">
    <source>
        <dbReference type="ARBA" id="ARBA00022898"/>
    </source>
</evidence>
<dbReference type="Gene3D" id="3.20.20.10">
    <property type="entry name" value="Alanine racemase"/>
    <property type="match status" value="1"/>
</dbReference>
<comment type="catalytic activity">
    <reaction evidence="7">
        <text>L-alanine = D-alanine</text>
        <dbReference type="Rhea" id="RHEA:20249"/>
        <dbReference type="ChEBI" id="CHEBI:57416"/>
        <dbReference type="ChEBI" id="CHEBI:57972"/>
        <dbReference type="EC" id="5.1.1.1"/>
    </reaction>
</comment>
<dbReference type="Gene3D" id="2.40.37.10">
    <property type="entry name" value="Lyase, Ornithine Decarboxylase, Chain A, domain 1"/>
    <property type="match status" value="1"/>
</dbReference>
<dbReference type="InterPro" id="IPR036565">
    <property type="entry name" value="Mur-like_cat_sf"/>
</dbReference>
<dbReference type="Proteomes" id="UP000664265">
    <property type="component" value="Unassembled WGS sequence"/>
</dbReference>
<dbReference type="NCBIfam" id="TIGR00492">
    <property type="entry name" value="alr"/>
    <property type="match status" value="1"/>
</dbReference>
<dbReference type="NCBIfam" id="NF008897">
    <property type="entry name" value="PRK11930.1"/>
    <property type="match status" value="1"/>
</dbReference>
<evidence type="ECO:0000256" key="7">
    <source>
        <dbReference type="HAMAP-Rule" id="MF_01201"/>
    </source>
</evidence>
<evidence type="ECO:0000313" key="9">
    <source>
        <dbReference type="EMBL" id="MBO1363154.1"/>
    </source>
</evidence>
<dbReference type="InterPro" id="IPR013221">
    <property type="entry name" value="Mur_ligase_cen"/>
</dbReference>
<dbReference type="InterPro" id="IPR000821">
    <property type="entry name" value="Ala_racemase"/>
</dbReference>
<reference evidence="9 10" key="1">
    <citation type="submission" date="2021-01" db="EMBL/GenBank/DDBJ databases">
        <title>Prevotella A2931 sp. nov.</title>
        <authorList>
            <person name="Buhl M."/>
            <person name="Oberhettinger P."/>
        </authorList>
    </citation>
    <scope>NUCLEOTIDE SEQUENCE [LARGE SCALE GENOMIC DNA]</scope>
    <source>
        <strain evidence="9 10">A2931</strain>
    </source>
</reference>
<dbReference type="InterPro" id="IPR001608">
    <property type="entry name" value="Ala_racemase_N"/>
</dbReference>
<feature type="binding site" evidence="7">
    <location>
        <position position="592"/>
    </location>
    <ligand>
        <name>substrate</name>
    </ligand>
</feature>
<organism evidence="9 10">
    <name type="scientific">Prevotella illustrans</name>
    <dbReference type="NCBI Taxonomy" id="2800387"/>
    <lineage>
        <taxon>Bacteria</taxon>
        <taxon>Pseudomonadati</taxon>
        <taxon>Bacteroidota</taxon>
        <taxon>Bacteroidia</taxon>
        <taxon>Bacteroidales</taxon>
        <taxon>Prevotellaceae</taxon>
        <taxon>Prevotella</taxon>
    </lineage>
</organism>
<gene>
    <name evidence="9" type="ORF">JHU38_05075</name>
</gene>
<keyword evidence="10" id="KW-1185">Reference proteome</keyword>
<dbReference type="EMBL" id="JAERMS010000010">
    <property type="protein sequence ID" value="MBO1363154.1"/>
    <property type="molecule type" value="Genomic_DNA"/>
</dbReference>
<keyword evidence="2 9" id="KW-0436">Ligase</keyword>
<keyword evidence="5 7" id="KW-0663">Pyridoxal phosphate</keyword>
<dbReference type="PANTHER" id="PTHR43024">
    <property type="entry name" value="UDP-N-ACETYLMURAMOYL-TRIPEPTIDE--D-ALANYL-D-ALANINE LIGASE"/>
    <property type="match status" value="1"/>
</dbReference>
<dbReference type="GO" id="GO:0016874">
    <property type="term" value="F:ligase activity"/>
    <property type="evidence" value="ECO:0007669"/>
    <property type="project" value="UniProtKB-KW"/>
</dbReference>
<dbReference type="InterPro" id="IPR029066">
    <property type="entry name" value="PLP-binding_barrel"/>
</dbReference>
<comment type="similarity">
    <text evidence="7">Belongs to the alanine racemase family.</text>
</comment>
<dbReference type="CDD" id="cd00430">
    <property type="entry name" value="PLPDE_III_AR"/>
    <property type="match status" value="1"/>
</dbReference>
<dbReference type="SUPFAM" id="SSF50621">
    <property type="entry name" value="Alanine racemase C-terminal domain-like"/>
    <property type="match status" value="1"/>
</dbReference>
<dbReference type="HAMAP" id="MF_01201">
    <property type="entry name" value="Ala_racemase"/>
    <property type="match status" value="1"/>
</dbReference>
<comment type="function">
    <text evidence="7">Catalyzes the interconversion of L-alanine and D-alanine. May also act on other amino acids.</text>
</comment>
<dbReference type="InterPro" id="IPR036615">
    <property type="entry name" value="Mur_ligase_C_dom_sf"/>
</dbReference>
<evidence type="ECO:0000256" key="2">
    <source>
        <dbReference type="ARBA" id="ARBA00022598"/>
    </source>
</evidence>
<feature type="domain" description="Alanine racemase C-terminal" evidence="8">
    <location>
        <begin position="698"/>
        <end position="822"/>
    </location>
</feature>
<dbReference type="InterPro" id="IPR051046">
    <property type="entry name" value="MurCDEF_CellWall_CoF430Synth"/>
</dbReference>
<dbReference type="Gene3D" id="3.90.190.20">
    <property type="entry name" value="Mur ligase, C-terminal domain"/>
    <property type="match status" value="1"/>
</dbReference>
<evidence type="ECO:0000256" key="4">
    <source>
        <dbReference type="ARBA" id="ARBA00022840"/>
    </source>
</evidence>
<keyword evidence="6 7" id="KW-0413">Isomerase</keyword>
<dbReference type="Pfam" id="PF08245">
    <property type="entry name" value="Mur_ligase_M"/>
    <property type="match status" value="1"/>
</dbReference>
<dbReference type="PRINTS" id="PR00992">
    <property type="entry name" value="ALARACEMASE"/>
</dbReference>
<dbReference type="InterPro" id="IPR011079">
    <property type="entry name" value="Ala_racemase_C"/>
</dbReference>
<dbReference type="RefSeq" id="WP_107581121.1">
    <property type="nucleotide sequence ID" value="NZ_JAERMS010000010.1"/>
</dbReference>
<dbReference type="SUPFAM" id="SSF53623">
    <property type="entry name" value="MurD-like peptide ligases, catalytic domain"/>
    <property type="match status" value="1"/>
</dbReference>
<dbReference type="PANTHER" id="PTHR43024:SF1">
    <property type="entry name" value="UDP-N-ACETYLMURAMOYL-TRIPEPTIDE--D-ALANYL-D-ALANINE LIGASE"/>
    <property type="match status" value="1"/>
</dbReference>